<organism evidence="8 9">
    <name type="scientific">Sphingomonas longa</name>
    <dbReference type="NCBI Taxonomy" id="2778730"/>
    <lineage>
        <taxon>Bacteria</taxon>
        <taxon>Pseudomonadati</taxon>
        <taxon>Pseudomonadota</taxon>
        <taxon>Alphaproteobacteria</taxon>
        <taxon>Sphingomonadales</taxon>
        <taxon>Sphingomonadaceae</taxon>
        <taxon>Sphingomonas</taxon>
    </lineage>
</organism>
<keyword evidence="5 7" id="KW-0472">Membrane</keyword>
<accession>A0ABS2D2B8</accession>
<evidence type="ECO:0000313" key="8">
    <source>
        <dbReference type="EMBL" id="MBM6575066.1"/>
    </source>
</evidence>
<keyword evidence="3 7" id="KW-0812">Transmembrane</keyword>
<gene>
    <name evidence="8" type="ORF">ILT43_01680</name>
</gene>
<feature type="transmembrane region" description="Helical" evidence="7">
    <location>
        <begin position="253"/>
        <end position="276"/>
    </location>
</feature>
<feature type="transmembrane region" description="Helical" evidence="7">
    <location>
        <begin position="43"/>
        <end position="65"/>
    </location>
</feature>
<evidence type="ECO:0000256" key="7">
    <source>
        <dbReference type="SAM" id="Phobius"/>
    </source>
</evidence>
<feature type="region of interest" description="Disordered" evidence="6">
    <location>
        <begin position="344"/>
        <end position="438"/>
    </location>
</feature>
<protein>
    <submittedName>
        <fullName evidence="8">Type IV secretion system protein</fullName>
    </submittedName>
</protein>
<feature type="transmembrane region" description="Helical" evidence="7">
    <location>
        <begin position="77"/>
        <end position="102"/>
    </location>
</feature>
<proteinExistence type="inferred from homology"/>
<evidence type="ECO:0000256" key="2">
    <source>
        <dbReference type="ARBA" id="ARBA00007802"/>
    </source>
</evidence>
<feature type="transmembrane region" description="Helical" evidence="7">
    <location>
        <begin position="181"/>
        <end position="201"/>
    </location>
</feature>
<feature type="transmembrane region" description="Helical" evidence="7">
    <location>
        <begin position="213"/>
        <end position="233"/>
    </location>
</feature>
<dbReference type="Proteomes" id="UP000763641">
    <property type="component" value="Unassembled WGS sequence"/>
</dbReference>
<evidence type="ECO:0000256" key="5">
    <source>
        <dbReference type="ARBA" id="ARBA00023136"/>
    </source>
</evidence>
<dbReference type="RefSeq" id="WP_204193572.1">
    <property type="nucleotide sequence ID" value="NZ_JAFEMC010000001.1"/>
</dbReference>
<comment type="similarity">
    <text evidence="2">Belongs to the TrbL/VirB6 family.</text>
</comment>
<reference evidence="8 9" key="1">
    <citation type="submission" date="2020-12" db="EMBL/GenBank/DDBJ databases">
        <title>Sphingomonas sp.</title>
        <authorList>
            <person name="Kim M.K."/>
        </authorList>
    </citation>
    <scope>NUCLEOTIDE SEQUENCE [LARGE SCALE GENOMIC DNA]</scope>
    <source>
        <strain evidence="8 9">BT552</strain>
    </source>
</reference>
<feature type="compositionally biased region" description="Basic residues" evidence="6">
    <location>
        <begin position="398"/>
        <end position="415"/>
    </location>
</feature>
<comment type="caution">
    <text evidence="8">The sequence shown here is derived from an EMBL/GenBank/DDBJ whole genome shotgun (WGS) entry which is preliminary data.</text>
</comment>
<keyword evidence="4 7" id="KW-1133">Transmembrane helix</keyword>
<evidence type="ECO:0000313" key="9">
    <source>
        <dbReference type="Proteomes" id="UP000763641"/>
    </source>
</evidence>
<evidence type="ECO:0000256" key="6">
    <source>
        <dbReference type="SAM" id="MobiDB-lite"/>
    </source>
</evidence>
<dbReference type="Pfam" id="PF04610">
    <property type="entry name" value="TrbL"/>
    <property type="match status" value="1"/>
</dbReference>
<sequence length="438" mass="44000">MSVAACLPGSGGESPIGDLLALTDCRAAALGAGGYQAIGDGGWFAAVLTGLLTVAVALQGYRLLVGRVPDLDAGLSMIVRIGMAIALASSTAAYGTLVYRVATEGPFEVSSRLTGAAGLATGDLPGRLDRLYTAIRLDPETRGRLASGGNAVAMRTPAMTGDAAQRTAATALVVVSAGPWIAVRLTMAFLLALGPLAATLLLFDATLGLFRNWLRAVAGGALSLTGLAVAIPLELEALEPIVARAGVGTPDYIAIAAVLGVFALLSGGILFAAARVTAVVPLAPSRSPTKAGDDRAPVAAVMPFGPPPTTVIAAPAQHAAAPPSLQRSHAASVTNALAAAARRSSPAAVTIHQGHTGTASRRISVPSRAPLPPLALAGTGAASAHRSMPTLRSPSNRSSRRRPTGPNITRRRPPGRRTVSATCSALAGSPGSPPVGLR</sequence>
<evidence type="ECO:0000256" key="1">
    <source>
        <dbReference type="ARBA" id="ARBA00004141"/>
    </source>
</evidence>
<evidence type="ECO:0000256" key="4">
    <source>
        <dbReference type="ARBA" id="ARBA00022989"/>
    </source>
</evidence>
<evidence type="ECO:0000256" key="3">
    <source>
        <dbReference type="ARBA" id="ARBA00022692"/>
    </source>
</evidence>
<keyword evidence="9" id="KW-1185">Reference proteome</keyword>
<dbReference type="InterPro" id="IPR007688">
    <property type="entry name" value="Conjugal_tfr_TrbL/VirB6"/>
</dbReference>
<comment type="subcellular location">
    <subcellularLocation>
        <location evidence="1">Membrane</location>
        <topology evidence="1">Multi-pass membrane protein</topology>
    </subcellularLocation>
</comment>
<dbReference type="EMBL" id="JAFEMC010000001">
    <property type="protein sequence ID" value="MBM6575066.1"/>
    <property type="molecule type" value="Genomic_DNA"/>
</dbReference>
<name>A0ABS2D2B8_9SPHN</name>